<dbReference type="CDD" id="cd05685">
    <property type="entry name" value="S1_Tex"/>
    <property type="match status" value="1"/>
</dbReference>
<feature type="domain" description="S1 motif" evidence="1">
    <location>
        <begin position="645"/>
        <end position="714"/>
    </location>
</feature>
<dbReference type="InterPro" id="IPR037027">
    <property type="entry name" value="YqgF/RNaseH-like_dom_sf"/>
</dbReference>
<dbReference type="SMART" id="SM00316">
    <property type="entry name" value="S1"/>
    <property type="match status" value="1"/>
</dbReference>
<dbReference type="InterPro" id="IPR012337">
    <property type="entry name" value="RNaseH-like_sf"/>
</dbReference>
<dbReference type="InterPro" id="IPR003029">
    <property type="entry name" value="S1_domain"/>
</dbReference>
<gene>
    <name evidence="2" type="ORF">JOC27_002398</name>
</gene>
<dbReference type="PANTHER" id="PTHR10724">
    <property type="entry name" value="30S RIBOSOMAL PROTEIN S1"/>
    <property type="match status" value="1"/>
</dbReference>
<dbReference type="Gene3D" id="2.40.50.140">
    <property type="entry name" value="Nucleic acid-binding proteins"/>
    <property type="match status" value="1"/>
</dbReference>
<dbReference type="Pfam" id="PF12836">
    <property type="entry name" value="HHH_3"/>
    <property type="match status" value="1"/>
</dbReference>
<dbReference type="Pfam" id="PF17674">
    <property type="entry name" value="HHH_9"/>
    <property type="match status" value="1"/>
</dbReference>
<dbReference type="InterPro" id="IPR023323">
    <property type="entry name" value="Tex-like_dom_sf"/>
</dbReference>
<evidence type="ECO:0000313" key="2">
    <source>
        <dbReference type="EMBL" id="MBM7658935.1"/>
    </source>
</evidence>
<reference evidence="2 3" key="1">
    <citation type="submission" date="2021-01" db="EMBL/GenBank/DDBJ databases">
        <title>Genomic Encyclopedia of Type Strains, Phase IV (KMG-IV): sequencing the most valuable type-strain genomes for metagenomic binning, comparative biology and taxonomic classification.</title>
        <authorList>
            <person name="Goeker M."/>
        </authorList>
    </citation>
    <scope>NUCLEOTIDE SEQUENCE [LARGE SCALE GENOMIC DNA]</scope>
    <source>
        <strain evidence="2 3">DSM 100968</strain>
    </source>
</reference>
<dbReference type="InterPro" id="IPR050437">
    <property type="entry name" value="Ribos_protein_bS1-like"/>
</dbReference>
<protein>
    <recommendedName>
        <fullName evidence="1">S1 motif domain-containing protein</fullName>
    </recommendedName>
</protein>
<sequence>MDELYQKIAAQLAIKPKNVSQVIQLLEKDNTIPFIARYRKEMTGGLDEVQIEEIQRSYTYACQLQQRKEDVIQRISEQGALNPGLEQKIRKAEKLQEVEDLYLPYKPKRRTRAEIAKEKGLEALADWLMKQPTSPFEAEAARYLSAEKELPTIESVLQGASDIIAERIAEQADLRALCRRRLNEQGMLHSQKGKEAAKDEKKIYEMYYEYQEKAANIVPHRILAINRGEKEGILKIIVAFPEEQIFAEIKRLLFHGRQSSANELLNAAAEDACRRLVFPAVERELRQNLTAKAEKQAIHIFSENLRGLLIQPPMKEKTILGVDPAYRTGCKLAVVDPTGKLLHISLIYPTPPKSDIAGARKKVLELIARYAIDVIAIGNGTASRETEAFIAETIKEAEREVSYIIVNEAGASVYSASALARQEFPDLHVEERSAVSIARRLQDPLAELVKVDPKSVGVGEYQHDVSQKELSHSLGFVVETVVNQVGVNVNTASPELLQHVAGLSRTVAANLVALRTAEGKYRNRKQLKQVPRLGPRAYEQCAGFLRVPGGDEPLDNTPIHPESYTETKQLLERMGCSEELLGTSELQEKLGSINVSELAAALSIGEPTLHDIIEALIRPGRDPRDSLKKPLLKKDVLKMEDLREGMKLEGTVRNVVDFGAFVDIGVKQDGLVHISKLCRRFVKHPLDVVSVGQIVTVWVEGVSLEKGRVSLTMLDPEGR</sequence>
<dbReference type="InterPro" id="IPR041692">
    <property type="entry name" value="HHH_9"/>
</dbReference>
<dbReference type="Gene3D" id="3.30.420.140">
    <property type="entry name" value="YqgF/RNase H-like domain"/>
    <property type="match status" value="1"/>
</dbReference>
<proteinExistence type="predicted"/>
<dbReference type="Gene3D" id="1.10.150.310">
    <property type="entry name" value="Tex RuvX-like domain-like"/>
    <property type="match status" value="1"/>
</dbReference>
<organism evidence="2 3">
    <name type="scientific">Sporolactobacillus spathodeae</name>
    <dbReference type="NCBI Taxonomy" id="1465502"/>
    <lineage>
        <taxon>Bacteria</taxon>
        <taxon>Bacillati</taxon>
        <taxon>Bacillota</taxon>
        <taxon>Bacilli</taxon>
        <taxon>Bacillales</taxon>
        <taxon>Sporolactobacillaceae</taxon>
        <taxon>Sporolactobacillus</taxon>
    </lineage>
</organism>
<dbReference type="InterPro" id="IPR018974">
    <property type="entry name" value="Tex-like_N"/>
</dbReference>
<dbReference type="Pfam" id="PF22706">
    <property type="entry name" value="Tex_central_region"/>
    <property type="match status" value="1"/>
</dbReference>
<dbReference type="InterPro" id="IPR012340">
    <property type="entry name" value="NA-bd_OB-fold"/>
</dbReference>
<dbReference type="SUPFAM" id="SSF47781">
    <property type="entry name" value="RuvA domain 2-like"/>
    <property type="match status" value="2"/>
</dbReference>
<evidence type="ECO:0000313" key="3">
    <source>
        <dbReference type="Proteomes" id="UP000823201"/>
    </source>
</evidence>
<dbReference type="EMBL" id="JAFBEV010000028">
    <property type="protein sequence ID" value="MBM7658935.1"/>
    <property type="molecule type" value="Genomic_DNA"/>
</dbReference>
<dbReference type="SMART" id="SM00732">
    <property type="entry name" value="YqgFc"/>
    <property type="match status" value="1"/>
</dbReference>
<dbReference type="PANTHER" id="PTHR10724:SF10">
    <property type="entry name" value="S1 RNA-BINDING DOMAIN-CONTAINING PROTEIN 1"/>
    <property type="match status" value="1"/>
</dbReference>
<dbReference type="Pfam" id="PF00575">
    <property type="entry name" value="S1"/>
    <property type="match status" value="1"/>
</dbReference>
<dbReference type="Pfam" id="PF09371">
    <property type="entry name" value="Tex_N"/>
    <property type="match status" value="1"/>
</dbReference>
<dbReference type="Gene3D" id="1.10.3500.10">
    <property type="entry name" value="Tex N-terminal region-like"/>
    <property type="match status" value="1"/>
</dbReference>
<dbReference type="InterPro" id="IPR006641">
    <property type="entry name" value="YqgF/RNaseH-like_dom"/>
</dbReference>
<dbReference type="Proteomes" id="UP000823201">
    <property type="component" value="Unassembled WGS sequence"/>
</dbReference>
<dbReference type="SUPFAM" id="SSF50249">
    <property type="entry name" value="Nucleic acid-binding proteins"/>
    <property type="match status" value="1"/>
</dbReference>
<evidence type="ECO:0000259" key="1">
    <source>
        <dbReference type="PROSITE" id="PS50126"/>
    </source>
</evidence>
<dbReference type="InterPro" id="IPR010994">
    <property type="entry name" value="RuvA_2-like"/>
</dbReference>
<dbReference type="InterPro" id="IPR055179">
    <property type="entry name" value="Tex-like_central_region"/>
</dbReference>
<dbReference type="Gene3D" id="1.10.10.650">
    <property type="entry name" value="RuvA domain 2-like"/>
    <property type="match status" value="1"/>
</dbReference>
<comment type="caution">
    <text evidence="2">The sequence shown here is derived from an EMBL/GenBank/DDBJ whole genome shotgun (WGS) entry which is preliminary data.</text>
</comment>
<dbReference type="InterPro" id="IPR044146">
    <property type="entry name" value="S1_Tex"/>
</dbReference>
<keyword evidence="3" id="KW-1185">Reference proteome</keyword>
<dbReference type="SUPFAM" id="SSF158832">
    <property type="entry name" value="Tex N-terminal region-like"/>
    <property type="match status" value="1"/>
</dbReference>
<name>A0ABS2QBY5_9BACL</name>
<dbReference type="InterPro" id="IPR032639">
    <property type="entry name" value="Tex_YqgF"/>
</dbReference>
<dbReference type="RefSeq" id="WP_205007481.1">
    <property type="nucleotide sequence ID" value="NZ_CBCRXA010000005.1"/>
</dbReference>
<dbReference type="SUPFAM" id="SSF53098">
    <property type="entry name" value="Ribonuclease H-like"/>
    <property type="match status" value="1"/>
</dbReference>
<dbReference type="InterPro" id="IPR023319">
    <property type="entry name" value="Tex-like_HTH_dom_sf"/>
</dbReference>
<dbReference type="PROSITE" id="PS50126">
    <property type="entry name" value="S1"/>
    <property type="match status" value="1"/>
</dbReference>
<accession>A0ABS2QBY5</accession>
<dbReference type="Pfam" id="PF16921">
    <property type="entry name" value="Tex_YqgF"/>
    <property type="match status" value="1"/>
</dbReference>